<evidence type="ECO:0000313" key="1">
    <source>
        <dbReference type="EMBL" id="MBB5999773.1"/>
    </source>
</evidence>
<keyword evidence="2" id="KW-1185">Reference proteome</keyword>
<comment type="caution">
    <text evidence="1">The sequence shown here is derived from an EMBL/GenBank/DDBJ whole genome shotgun (WGS) entry which is preliminary data.</text>
</comment>
<dbReference type="RefSeq" id="WP_184636834.1">
    <property type="nucleotide sequence ID" value="NZ_BAABKT010000039.1"/>
</dbReference>
<protein>
    <submittedName>
        <fullName evidence="1">Uncharacterized protein</fullName>
    </submittedName>
</protein>
<organism evidence="1 2">
    <name type="scientific">Streptomonospora salina</name>
    <dbReference type="NCBI Taxonomy" id="104205"/>
    <lineage>
        <taxon>Bacteria</taxon>
        <taxon>Bacillati</taxon>
        <taxon>Actinomycetota</taxon>
        <taxon>Actinomycetes</taxon>
        <taxon>Streptosporangiales</taxon>
        <taxon>Nocardiopsidaceae</taxon>
        <taxon>Streptomonospora</taxon>
    </lineage>
</organism>
<evidence type="ECO:0000313" key="2">
    <source>
        <dbReference type="Proteomes" id="UP000578077"/>
    </source>
</evidence>
<dbReference type="Proteomes" id="UP000578077">
    <property type="component" value="Unassembled WGS sequence"/>
</dbReference>
<sequence length="77" mass="8828">MLMVPQQREYTPRPLPEDEYTRLVDLSLTHTEWAIRYTEDPVGRTVFTAEHQERGTTVTARTLDQLAGTLARTEVAP</sequence>
<accession>A0A841EFE3</accession>
<proteinExistence type="predicted"/>
<dbReference type="AlphaFoldDB" id="A0A841EFE3"/>
<dbReference type="EMBL" id="JACHLY010000001">
    <property type="protein sequence ID" value="MBB5999773.1"/>
    <property type="molecule type" value="Genomic_DNA"/>
</dbReference>
<name>A0A841EFE3_9ACTN</name>
<reference evidence="1 2" key="1">
    <citation type="submission" date="2020-08" db="EMBL/GenBank/DDBJ databases">
        <title>Sequencing the genomes of 1000 actinobacteria strains.</title>
        <authorList>
            <person name="Klenk H.-P."/>
        </authorList>
    </citation>
    <scope>NUCLEOTIDE SEQUENCE [LARGE SCALE GENOMIC DNA]</scope>
    <source>
        <strain evidence="1 2">DSM 44593</strain>
    </source>
</reference>
<gene>
    <name evidence="1" type="ORF">HNR25_003524</name>
</gene>